<organism evidence="8 9">
    <name type="scientific">Mesoterricola sediminis</name>
    <dbReference type="NCBI Taxonomy" id="2927980"/>
    <lineage>
        <taxon>Bacteria</taxon>
        <taxon>Pseudomonadati</taxon>
        <taxon>Acidobacteriota</taxon>
        <taxon>Holophagae</taxon>
        <taxon>Holophagales</taxon>
        <taxon>Holophagaceae</taxon>
        <taxon>Mesoterricola</taxon>
    </lineage>
</organism>
<dbReference type="Proteomes" id="UP001228113">
    <property type="component" value="Chromosome"/>
</dbReference>
<dbReference type="EMBL" id="AP027081">
    <property type="protein sequence ID" value="BDU78708.1"/>
    <property type="molecule type" value="Genomic_DNA"/>
</dbReference>
<evidence type="ECO:0000256" key="3">
    <source>
        <dbReference type="ARBA" id="ARBA00023004"/>
    </source>
</evidence>
<dbReference type="PANTHER" id="PTHR10134">
    <property type="entry name" value="CYTOCHROME B-C1 COMPLEX SUBUNIT RIESKE, MITOCHONDRIAL"/>
    <property type="match status" value="1"/>
</dbReference>
<dbReference type="PROSITE" id="PS51296">
    <property type="entry name" value="RIESKE"/>
    <property type="match status" value="1"/>
</dbReference>
<keyword evidence="2" id="KW-0479">Metal-binding</keyword>
<feature type="domain" description="Rieske" evidence="7">
    <location>
        <begin position="107"/>
        <end position="202"/>
    </location>
</feature>
<keyword evidence="1" id="KW-0001">2Fe-2S</keyword>
<dbReference type="Gene3D" id="2.102.10.10">
    <property type="entry name" value="Rieske [2Fe-2S] iron-sulphur domain"/>
    <property type="match status" value="1"/>
</dbReference>
<dbReference type="AlphaFoldDB" id="A0AA48HI97"/>
<keyword evidence="6" id="KW-1133">Transmembrane helix</keyword>
<reference evidence="8" key="1">
    <citation type="journal article" date="2023" name="Int. J. Syst. Evol. Microbiol.">
        <title>Mesoterricola silvestris gen. nov., sp. nov., Mesoterricola sediminis sp. nov., Geothrix oryzae sp. nov., Geothrix edaphica sp. nov., Geothrix rubra sp. nov., and Geothrix limicola sp. nov., six novel members of Acidobacteriota isolated from soils.</title>
        <authorList>
            <person name="Itoh H."/>
            <person name="Sugisawa Y."/>
            <person name="Mise K."/>
            <person name="Xu Z."/>
            <person name="Kuniyasu M."/>
            <person name="Ushijima N."/>
            <person name="Kawano K."/>
            <person name="Kobayashi E."/>
            <person name="Shiratori Y."/>
            <person name="Masuda Y."/>
            <person name="Senoo K."/>
        </authorList>
    </citation>
    <scope>NUCLEOTIDE SEQUENCE</scope>
    <source>
        <strain evidence="8">W786</strain>
    </source>
</reference>
<evidence type="ECO:0000256" key="5">
    <source>
        <dbReference type="ARBA" id="ARBA00023157"/>
    </source>
</evidence>
<dbReference type="InterPro" id="IPR017941">
    <property type="entry name" value="Rieske_2Fe-2S"/>
</dbReference>
<keyword evidence="3" id="KW-0408">Iron</keyword>
<evidence type="ECO:0000256" key="6">
    <source>
        <dbReference type="SAM" id="Phobius"/>
    </source>
</evidence>
<evidence type="ECO:0000313" key="8">
    <source>
        <dbReference type="EMBL" id="BDU78708.1"/>
    </source>
</evidence>
<keyword evidence="6" id="KW-0472">Membrane</keyword>
<sequence>MTENARRTFLRIVTGIPILGGAVLAASAILRYFKPTMVGGPKGLVAPPDEAGSSIQAVASLSELTQPWDFKEFIYIRKSVEYSSRKIQGAKIPGFVVRVPDEFTDPKDPKSKFVVVQRICPHLGCTFNFVKSPEELSGGYNYKPPAPTHPYFACPCHLSVYDPTRKQEVALQGALPGKVVSGPAPRPPRTMTFDIKDGQILITGTEGGGVG</sequence>
<dbReference type="KEGG" id="msea:METESE_36660"/>
<feature type="transmembrane region" description="Helical" evidence="6">
    <location>
        <begin position="12"/>
        <end position="33"/>
    </location>
</feature>
<dbReference type="SUPFAM" id="SSF50022">
    <property type="entry name" value="ISP domain"/>
    <property type="match status" value="1"/>
</dbReference>
<protein>
    <recommendedName>
        <fullName evidence="7">Rieske domain-containing protein</fullName>
    </recommendedName>
</protein>
<keyword evidence="6" id="KW-0812">Transmembrane</keyword>
<evidence type="ECO:0000259" key="7">
    <source>
        <dbReference type="PROSITE" id="PS51296"/>
    </source>
</evidence>
<dbReference type="InterPro" id="IPR014349">
    <property type="entry name" value="Rieske_Fe-S_prot"/>
</dbReference>
<evidence type="ECO:0000256" key="2">
    <source>
        <dbReference type="ARBA" id="ARBA00022723"/>
    </source>
</evidence>
<keyword evidence="4" id="KW-0411">Iron-sulfur</keyword>
<evidence type="ECO:0000256" key="4">
    <source>
        <dbReference type="ARBA" id="ARBA00023014"/>
    </source>
</evidence>
<name>A0AA48HI97_9BACT</name>
<gene>
    <name evidence="8" type="ORF">METESE_36660</name>
</gene>
<keyword evidence="9" id="KW-1185">Reference proteome</keyword>
<dbReference type="RefSeq" id="WP_243331785.1">
    <property type="nucleotide sequence ID" value="NZ_AP027081.1"/>
</dbReference>
<dbReference type="GO" id="GO:0046872">
    <property type="term" value="F:metal ion binding"/>
    <property type="evidence" value="ECO:0007669"/>
    <property type="project" value="UniProtKB-KW"/>
</dbReference>
<accession>A0AA48HI97</accession>
<evidence type="ECO:0000313" key="9">
    <source>
        <dbReference type="Proteomes" id="UP001228113"/>
    </source>
</evidence>
<dbReference type="InterPro" id="IPR036922">
    <property type="entry name" value="Rieske_2Fe-2S_sf"/>
</dbReference>
<dbReference type="GO" id="GO:0051537">
    <property type="term" value="F:2 iron, 2 sulfur cluster binding"/>
    <property type="evidence" value="ECO:0007669"/>
    <property type="project" value="UniProtKB-KW"/>
</dbReference>
<keyword evidence="5" id="KW-1015">Disulfide bond</keyword>
<evidence type="ECO:0000256" key="1">
    <source>
        <dbReference type="ARBA" id="ARBA00022714"/>
    </source>
</evidence>
<proteinExistence type="predicted"/>